<keyword evidence="2" id="KW-1185">Reference proteome</keyword>
<organism evidence="1 2">
    <name type="scientific">Methanospirillum stamsii</name>
    <dbReference type="NCBI Taxonomy" id="1277351"/>
    <lineage>
        <taxon>Archaea</taxon>
        <taxon>Methanobacteriati</taxon>
        <taxon>Methanobacteriota</taxon>
        <taxon>Stenosarchaea group</taxon>
        <taxon>Methanomicrobia</taxon>
        <taxon>Methanomicrobiales</taxon>
        <taxon>Methanospirillaceae</taxon>
        <taxon>Methanospirillum</taxon>
    </lineage>
</organism>
<dbReference type="Proteomes" id="UP000245934">
    <property type="component" value="Unassembled WGS sequence"/>
</dbReference>
<accession>A0A2V2N9Y1</accession>
<dbReference type="AlphaFoldDB" id="A0A2V2N9Y1"/>
<sequence length="82" mass="9956">MGWKFLWYFYRANFFLRHGDYFTVKQPKYKLFQNYAEIYPGVSGKWSATSRRGIIDPVNTSIQRWDREITILRDKTPDRDQA</sequence>
<evidence type="ECO:0000313" key="2">
    <source>
        <dbReference type="Proteomes" id="UP000245934"/>
    </source>
</evidence>
<gene>
    <name evidence="1" type="ORF">DLD82_11490</name>
</gene>
<evidence type="ECO:0000313" key="1">
    <source>
        <dbReference type="EMBL" id="PWR73107.1"/>
    </source>
</evidence>
<comment type="caution">
    <text evidence="1">The sequence shown here is derived from an EMBL/GenBank/DDBJ whole genome shotgun (WGS) entry which is preliminary data.</text>
</comment>
<name>A0A2V2N9Y1_9EURY</name>
<reference evidence="1 2" key="1">
    <citation type="submission" date="2018-05" db="EMBL/GenBank/DDBJ databases">
        <title>Draft genome of Methanospirillum stamsii Pt1.</title>
        <authorList>
            <person name="Dueholm M.S."/>
            <person name="Nielsen P.H."/>
            <person name="Bakmann L.F."/>
            <person name="Otzen D.E."/>
        </authorList>
    </citation>
    <scope>NUCLEOTIDE SEQUENCE [LARGE SCALE GENOMIC DNA]</scope>
    <source>
        <strain evidence="1 2">Pt1</strain>
    </source>
</reference>
<proteinExistence type="predicted"/>
<protein>
    <submittedName>
        <fullName evidence="1">Uncharacterized protein</fullName>
    </submittedName>
</protein>
<dbReference type="EMBL" id="QGMZ01000022">
    <property type="protein sequence ID" value="PWR73107.1"/>
    <property type="molecule type" value="Genomic_DNA"/>
</dbReference>